<evidence type="ECO:0000313" key="2">
    <source>
        <dbReference type="Proteomes" id="UP000727993"/>
    </source>
</evidence>
<comment type="caution">
    <text evidence="1">The sequence shown here is derived from an EMBL/GenBank/DDBJ whole genome shotgun (WGS) entry which is preliminary data.</text>
</comment>
<dbReference type="PANTHER" id="PTHR20883">
    <property type="entry name" value="PHYTANOYL-COA DIOXYGENASE DOMAIN CONTAINING 1"/>
    <property type="match status" value="1"/>
</dbReference>
<organism evidence="1 2">
    <name type="scientific">Candidatus Neomicrothrix subdominans</name>
    <dbReference type="NCBI Taxonomy" id="2954438"/>
    <lineage>
        <taxon>Bacteria</taxon>
        <taxon>Bacillati</taxon>
        <taxon>Actinomycetota</taxon>
        <taxon>Acidimicrobiia</taxon>
        <taxon>Acidimicrobiales</taxon>
        <taxon>Microthrixaceae</taxon>
        <taxon>Candidatus Neomicrothrix</taxon>
    </lineage>
</organism>
<gene>
    <name evidence="1" type="ORF">IPN02_14500</name>
</gene>
<dbReference type="GO" id="GO:0016706">
    <property type="term" value="F:2-oxoglutarate-dependent dioxygenase activity"/>
    <property type="evidence" value="ECO:0007669"/>
    <property type="project" value="UniProtKB-ARBA"/>
</dbReference>
<dbReference type="Proteomes" id="UP000727993">
    <property type="component" value="Unassembled WGS sequence"/>
</dbReference>
<sequence>MELAAADLTKFQRDGWLVLPRVISNTEVAAIDRAVDAVGHWASHGGPGLHHFEATDWGPVLARSEDFVPHSAVLAGLAFHVRIRSVLGQLFGETPALFKEKINYKHPGGGGFAPHQDATAYRFADYHISVMVPVDPSTQANGCLHVASSLPGAGILPNDRGRIDPSIVASLKWRPLELEPGDLLFFHSYVPHRSDANTTRQPRRTGYITYNAASAGDFRKRYYIDKRAEFELEGGDFSGQRVRMSISDDFLGRPVNKDGSYLTSRPSAHEIEGDFGG</sequence>
<dbReference type="GO" id="GO:0005506">
    <property type="term" value="F:iron ion binding"/>
    <property type="evidence" value="ECO:0007669"/>
    <property type="project" value="UniProtKB-ARBA"/>
</dbReference>
<dbReference type="SUPFAM" id="SSF51197">
    <property type="entry name" value="Clavaminate synthase-like"/>
    <property type="match status" value="1"/>
</dbReference>
<accession>A0A936NFH1</accession>
<reference evidence="1 2" key="1">
    <citation type="submission" date="2020-10" db="EMBL/GenBank/DDBJ databases">
        <title>Connecting structure to function with the recovery of over 1000 high-quality activated sludge metagenome-assembled genomes encoding full-length rRNA genes using long-read sequencing.</title>
        <authorList>
            <person name="Singleton C.M."/>
            <person name="Petriglieri F."/>
            <person name="Kristensen J.M."/>
            <person name="Kirkegaard R.H."/>
            <person name="Michaelsen T.Y."/>
            <person name="Andersen M.H."/>
            <person name="Karst S.M."/>
            <person name="Dueholm M.S."/>
            <person name="Nielsen P.H."/>
            <person name="Albertsen M."/>
        </authorList>
    </citation>
    <scope>NUCLEOTIDE SEQUENCE [LARGE SCALE GENOMIC DNA]</scope>
    <source>
        <strain evidence="1">Lyne_18-Q3-R50-59_MAXAC.006</strain>
    </source>
</reference>
<keyword evidence="1" id="KW-0223">Dioxygenase</keyword>
<proteinExistence type="predicted"/>
<evidence type="ECO:0000313" key="1">
    <source>
        <dbReference type="EMBL" id="MBK9298012.1"/>
    </source>
</evidence>
<dbReference type="Pfam" id="PF05721">
    <property type="entry name" value="PhyH"/>
    <property type="match status" value="1"/>
</dbReference>
<dbReference type="InterPro" id="IPR008775">
    <property type="entry name" value="Phytyl_CoA_dOase-like"/>
</dbReference>
<dbReference type="AlphaFoldDB" id="A0A936NFH1"/>
<name>A0A936NFH1_9ACTN</name>
<dbReference type="Gene3D" id="2.60.120.620">
    <property type="entry name" value="q2cbj1_9rhob like domain"/>
    <property type="match status" value="1"/>
</dbReference>
<protein>
    <submittedName>
        <fullName evidence="1">Phytanoyl-CoA dioxygenase family protein</fullName>
    </submittedName>
</protein>
<dbReference type="PANTHER" id="PTHR20883:SF48">
    <property type="entry name" value="ECTOINE DIOXYGENASE"/>
    <property type="match status" value="1"/>
</dbReference>
<keyword evidence="1" id="KW-0560">Oxidoreductase</keyword>
<dbReference type="EMBL" id="JADJZA010000008">
    <property type="protein sequence ID" value="MBK9298012.1"/>
    <property type="molecule type" value="Genomic_DNA"/>
</dbReference>